<dbReference type="PRINTS" id="PR00321">
    <property type="entry name" value="GPROTEING"/>
</dbReference>
<dbReference type="InterPro" id="IPR015898">
    <property type="entry name" value="G-protein_gamma-like_dom"/>
</dbReference>
<dbReference type="InterPro" id="IPR036284">
    <property type="entry name" value="GGL_sf"/>
</dbReference>
<proteinExistence type="inferred from homology"/>
<organism evidence="7">
    <name type="scientific">Papio hamadryas</name>
    <name type="common">Hamadryas baboon</name>
    <dbReference type="NCBI Taxonomy" id="9557"/>
    <lineage>
        <taxon>Eukaryota</taxon>
        <taxon>Metazoa</taxon>
        <taxon>Chordata</taxon>
        <taxon>Craniata</taxon>
        <taxon>Vertebrata</taxon>
        <taxon>Euteleostomi</taxon>
        <taxon>Mammalia</taxon>
        <taxon>Eutheria</taxon>
        <taxon>Euarchontoglires</taxon>
        <taxon>Primates</taxon>
        <taxon>Haplorrhini</taxon>
        <taxon>Catarrhini</taxon>
        <taxon>Cercopithecidae</taxon>
        <taxon>Cercopithecinae</taxon>
        <taxon>Papio</taxon>
    </lineage>
</organism>
<evidence type="ECO:0000256" key="1">
    <source>
        <dbReference type="ARBA" id="ARBA00007431"/>
    </source>
</evidence>
<dbReference type="PROSITE" id="PS50058">
    <property type="entry name" value="G_PROTEIN_GAMMA"/>
    <property type="match status" value="1"/>
</dbReference>
<sequence length="117" mass="12499">MFLKIITSRPHTAPLSGPTDSQATNPQIGSALGCVMSGSPSLAAIKKVLQQLWLEAGLNCIKVSQGSSNLKQFCLQNVPHDFLLTGVSSSSNLSRLQNVCSLLWSNGPFKGFPNHFS</sequence>
<comment type="subunit">
    <text evidence="5">G proteins are composed of 3 units; alpha, beta and gamma.</text>
</comment>
<feature type="domain" description="G protein gamma" evidence="6">
    <location>
        <begin position="38"/>
        <end position="103"/>
    </location>
</feature>
<keyword evidence="5" id="KW-0449">Lipoprotein</keyword>
<dbReference type="EMBL" id="OU667012">
    <property type="protein sequence ID" value="CAG9553530.1"/>
    <property type="molecule type" value="Genomic_DNA"/>
</dbReference>
<dbReference type="SUPFAM" id="SSF48670">
    <property type="entry name" value="Transducin (heterotrimeric G protein), gamma chain"/>
    <property type="match status" value="1"/>
</dbReference>
<dbReference type="Gene3D" id="4.10.260.10">
    <property type="entry name" value="Transducin (heterotrimeric G protein), gamma chain"/>
    <property type="match status" value="1"/>
</dbReference>
<dbReference type="SMART" id="SM01224">
    <property type="entry name" value="G_gamma"/>
    <property type="match status" value="1"/>
</dbReference>
<evidence type="ECO:0000256" key="3">
    <source>
        <dbReference type="ARBA" id="ARBA00023136"/>
    </source>
</evidence>
<accession>A0A8J9U1N3</accession>
<keyword evidence="3 5" id="KW-0472">Membrane</keyword>
<evidence type="ECO:0000256" key="5">
    <source>
        <dbReference type="RuleBase" id="RU004973"/>
    </source>
</evidence>
<dbReference type="SMART" id="SM00224">
    <property type="entry name" value="GGL"/>
    <property type="match status" value="1"/>
</dbReference>
<protein>
    <recommendedName>
        <fullName evidence="5">Guanine nucleotide-binding protein subunit gamma</fullName>
    </recommendedName>
</protein>
<name>A0A8J9U1N3_PAPHA</name>
<evidence type="ECO:0000256" key="2">
    <source>
        <dbReference type="ARBA" id="ARBA00022475"/>
    </source>
</evidence>
<reference evidence="7" key="1">
    <citation type="submission" date="2021-09" db="EMBL/GenBank/DDBJ databases">
        <authorList>
            <person name="Premzl M."/>
        </authorList>
    </citation>
    <scope>NUCLEOTIDE SEQUENCE</scope>
    <source>
        <strain evidence="7">N/A</strain>
    </source>
</reference>
<dbReference type="GO" id="GO:0031681">
    <property type="term" value="F:G-protein beta-subunit binding"/>
    <property type="evidence" value="ECO:0007669"/>
    <property type="project" value="InterPro"/>
</dbReference>
<comment type="subcellular location">
    <subcellularLocation>
        <location evidence="5">Cell membrane</location>
        <topology evidence="5">Lipid-anchor</topology>
        <orientation evidence="5">Cytoplasmic side</orientation>
    </subcellularLocation>
</comment>
<comment type="similarity">
    <text evidence="1 5">Belongs to the G protein gamma family.</text>
</comment>
<dbReference type="AlphaFoldDB" id="A0A8J9U1N3"/>
<dbReference type="CDD" id="cd00068">
    <property type="entry name" value="GGL"/>
    <property type="match status" value="1"/>
</dbReference>
<evidence type="ECO:0000256" key="4">
    <source>
        <dbReference type="ARBA" id="ARBA00023224"/>
    </source>
</evidence>
<keyword evidence="2 5" id="KW-1003">Cell membrane</keyword>
<dbReference type="GO" id="GO:0005834">
    <property type="term" value="C:heterotrimeric G-protein complex"/>
    <property type="evidence" value="ECO:0007669"/>
    <property type="project" value="InterPro"/>
</dbReference>
<dbReference type="PANTHER" id="PTHR13809">
    <property type="entry name" value="GUANINE NUCLEOTIDE-BINDING PROTEIN GAMMA SUBUNIT"/>
    <property type="match status" value="1"/>
</dbReference>
<gene>
    <name evidence="7" type="primary">HG3L2</name>
</gene>
<evidence type="ECO:0000313" key="7">
    <source>
        <dbReference type="EMBL" id="CAG9553530.1"/>
    </source>
</evidence>
<dbReference type="InterPro" id="IPR001770">
    <property type="entry name" value="G-protein_gamma"/>
</dbReference>
<evidence type="ECO:0000259" key="6">
    <source>
        <dbReference type="PROSITE" id="PS50058"/>
    </source>
</evidence>
<comment type="function">
    <text evidence="5">Guanine nucleotide-binding proteins (G proteins) are involved as a modulator or transducer in various transmembrane signaling systems. The beta and gamma chains are required for the GTPase activity, for replacement of GDP by GTP, and for G protein-effector interaction.</text>
</comment>
<dbReference type="Pfam" id="PF00631">
    <property type="entry name" value="G-gamma"/>
    <property type="match status" value="1"/>
</dbReference>
<dbReference type="GO" id="GO:0007186">
    <property type="term" value="P:G protein-coupled receptor signaling pathway"/>
    <property type="evidence" value="ECO:0007669"/>
    <property type="project" value="InterPro"/>
</dbReference>
<keyword evidence="4 5" id="KW-0807">Transducer</keyword>
<dbReference type="PROSITE" id="PS51257">
    <property type="entry name" value="PROKAR_LIPOPROTEIN"/>
    <property type="match status" value="1"/>
</dbReference>